<gene>
    <name evidence="1" type="ORF">NCTC11179_02390</name>
</gene>
<keyword evidence="2" id="KW-1185">Reference proteome</keyword>
<protein>
    <submittedName>
        <fullName evidence="1">Uncharacterized protein</fullName>
    </submittedName>
</protein>
<name>A0A378U168_MYROD</name>
<organism evidence="1 2">
    <name type="scientific">Myroides odoratus</name>
    <name type="common">Flavobacterium odoratum</name>
    <dbReference type="NCBI Taxonomy" id="256"/>
    <lineage>
        <taxon>Bacteria</taxon>
        <taxon>Pseudomonadati</taxon>
        <taxon>Bacteroidota</taxon>
        <taxon>Flavobacteriia</taxon>
        <taxon>Flavobacteriales</taxon>
        <taxon>Flavobacteriaceae</taxon>
        <taxon>Myroides</taxon>
    </lineage>
</organism>
<accession>A0A378U168</accession>
<reference evidence="1 2" key="1">
    <citation type="submission" date="2018-06" db="EMBL/GenBank/DDBJ databases">
        <authorList>
            <consortium name="Pathogen Informatics"/>
            <person name="Doyle S."/>
        </authorList>
    </citation>
    <scope>NUCLEOTIDE SEQUENCE [LARGE SCALE GENOMIC DNA]</scope>
    <source>
        <strain evidence="1 2">NCTC11179</strain>
    </source>
</reference>
<sequence length="46" mass="5264">MLWYAIVGRKIKSVVSLVVTAKRSTLFNYEYRGVLNANETSIKESK</sequence>
<evidence type="ECO:0000313" key="2">
    <source>
        <dbReference type="Proteomes" id="UP000255024"/>
    </source>
</evidence>
<dbReference type="AlphaFoldDB" id="A0A378U168"/>
<dbReference type="EMBL" id="UGQL01000002">
    <property type="protein sequence ID" value="STZ68907.1"/>
    <property type="molecule type" value="Genomic_DNA"/>
</dbReference>
<evidence type="ECO:0000313" key="1">
    <source>
        <dbReference type="EMBL" id="STZ68907.1"/>
    </source>
</evidence>
<proteinExistence type="predicted"/>
<dbReference type="Proteomes" id="UP000255024">
    <property type="component" value="Unassembled WGS sequence"/>
</dbReference>